<name>A0A095WWM7_9GAMM</name>
<feature type="transmembrane region" description="Helical" evidence="1">
    <location>
        <begin position="27"/>
        <end position="47"/>
    </location>
</feature>
<accession>A0A095WWM7</accession>
<gene>
    <name evidence="2" type="ORF">HRUBRA_02374</name>
</gene>
<keyword evidence="1" id="KW-1133">Transmembrane helix</keyword>
<keyword evidence="1" id="KW-0812">Transmembrane</keyword>
<evidence type="ECO:0000256" key="1">
    <source>
        <dbReference type="SAM" id="Phobius"/>
    </source>
</evidence>
<protein>
    <submittedName>
        <fullName evidence="2">Uncharacterized protein</fullName>
    </submittedName>
</protein>
<comment type="caution">
    <text evidence="2">The sequence shown here is derived from an EMBL/GenBank/DDBJ whole genome shotgun (WGS) entry which is preliminary data.</text>
</comment>
<dbReference type="HOGENOM" id="CLU_882243_0_0_6"/>
<evidence type="ECO:0000313" key="3">
    <source>
        <dbReference type="Proteomes" id="UP000029640"/>
    </source>
</evidence>
<dbReference type="STRING" id="1265313.HRUBRA_02374"/>
<dbReference type="AlphaFoldDB" id="A0A095WWM7"/>
<sequence length="333" mass="36317">MARSAHPREGKVEQATSAPWRRAFIEAAAAFVLAGIVLALAYALLFFRVHPEFRAFAGHDVETVTIPGNRFRPVAAGRAYARDGSMVIDAFAGGGAVVALNARFLAEDYPFIKLDIDGLTSWANAAIYWRRAAEPDVIYQLPLNRSGDGVTQVAMPKGSEKYRGEIIELAVGFIADATGHDNGGQRLRVKGVELRPFSSGRVIEQLLADWLNPPVLQAYSNNVVIGSHPHSLLRPNGIVMLLMIVGLAGLGAAVHLLKVPAGTGQQRQLLRAALCLCLYGWGCGEVLRWQWRLSEGEVILERYAGRPLAEQIKNAPLRCGRDRDCVSDLLPYL</sequence>
<feature type="transmembrane region" description="Helical" evidence="1">
    <location>
        <begin position="238"/>
        <end position="257"/>
    </location>
</feature>
<reference evidence="2 3" key="1">
    <citation type="journal article" date="2014" name="Genome Announc.">
        <title>Genome Sequence of Gammaproteobacterial Pseudohaliea rubra Type Strain DSM 19751, Isolated from Coastal Seawater of the Mediterranean Sea.</title>
        <authorList>
            <person name="Spring S."/>
            <person name="Fiebig A."/>
            <person name="Riedel T."/>
            <person name="Goker M."/>
            <person name="Klenk H.P."/>
        </authorList>
    </citation>
    <scope>NUCLEOTIDE SEQUENCE [LARGE SCALE GENOMIC DNA]</scope>
    <source>
        <strain evidence="2 3">DSM 19751</strain>
    </source>
</reference>
<keyword evidence="1" id="KW-0472">Membrane</keyword>
<keyword evidence="3" id="KW-1185">Reference proteome</keyword>
<dbReference type="Proteomes" id="UP000029640">
    <property type="component" value="Unassembled WGS sequence"/>
</dbReference>
<dbReference type="EMBL" id="AUVB01000073">
    <property type="protein sequence ID" value="KGE03044.1"/>
    <property type="molecule type" value="Genomic_DNA"/>
</dbReference>
<proteinExistence type="predicted"/>
<evidence type="ECO:0000313" key="2">
    <source>
        <dbReference type="EMBL" id="KGE03044.1"/>
    </source>
</evidence>
<organism evidence="2 3">
    <name type="scientific">Pseudohaliea rubra DSM 19751</name>
    <dbReference type="NCBI Taxonomy" id="1265313"/>
    <lineage>
        <taxon>Bacteria</taxon>
        <taxon>Pseudomonadati</taxon>
        <taxon>Pseudomonadota</taxon>
        <taxon>Gammaproteobacteria</taxon>
        <taxon>Cellvibrionales</taxon>
        <taxon>Halieaceae</taxon>
        <taxon>Pseudohaliea</taxon>
    </lineage>
</organism>